<dbReference type="InterPro" id="IPR037185">
    <property type="entry name" value="EmrE-like"/>
</dbReference>
<dbReference type="PANTHER" id="PTHR32322:SF2">
    <property type="entry name" value="EAMA DOMAIN-CONTAINING PROTEIN"/>
    <property type="match status" value="1"/>
</dbReference>
<feature type="transmembrane region" description="Helical" evidence="7">
    <location>
        <begin position="37"/>
        <end position="55"/>
    </location>
</feature>
<feature type="domain" description="EamA" evidence="8">
    <location>
        <begin position="14"/>
        <end position="136"/>
    </location>
</feature>
<evidence type="ECO:0000256" key="5">
    <source>
        <dbReference type="ARBA" id="ARBA00023136"/>
    </source>
</evidence>
<evidence type="ECO:0000256" key="7">
    <source>
        <dbReference type="SAM" id="Phobius"/>
    </source>
</evidence>
<feature type="transmembrane region" description="Helical" evidence="7">
    <location>
        <begin position="93"/>
        <end position="113"/>
    </location>
</feature>
<comment type="subcellular location">
    <subcellularLocation>
        <location evidence="1">Membrane</location>
        <topology evidence="1">Multi-pass membrane protein</topology>
    </subcellularLocation>
</comment>
<comment type="caution">
    <text evidence="9">The sequence shown here is derived from an EMBL/GenBank/DDBJ whole genome shotgun (WGS) entry which is preliminary data.</text>
</comment>
<dbReference type="InterPro" id="IPR000620">
    <property type="entry name" value="EamA_dom"/>
</dbReference>
<feature type="region of interest" description="Disordered" evidence="6">
    <location>
        <begin position="289"/>
        <end position="318"/>
    </location>
</feature>
<feature type="transmembrane region" description="Helical" evidence="7">
    <location>
        <begin position="143"/>
        <end position="164"/>
    </location>
</feature>
<feature type="transmembrane region" description="Helical" evidence="7">
    <location>
        <begin position="67"/>
        <end position="87"/>
    </location>
</feature>
<reference evidence="10" key="1">
    <citation type="journal article" date="2019" name="Int. J. Syst. Evol. Microbiol.">
        <title>The Global Catalogue of Microorganisms (GCM) 10K type strain sequencing project: providing services to taxonomists for standard genome sequencing and annotation.</title>
        <authorList>
            <consortium name="The Broad Institute Genomics Platform"/>
            <consortium name="The Broad Institute Genome Sequencing Center for Infectious Disease"/>
            <person name="Wu L."/>
            <person name="Ma J."/>
        </authorList>
    </citation>
    <scope>NUCLEOTIDE SEQUENCE [LARGE SCALE GENOMIC DNA]</scope>
    <source>
        <strain evidence="10">CCUG 49560</strain>
    </source>
</reference>
<evidence type="ECO:0000313" key="10">
    <source>
        <dbReference type="Proteomes" id="UP001595891"/>
    </source>
</evidence>
<dbReference type="SUPFAM" id="SSF103481">
    <property type="entry name" value="Multidrug resistance efflux transporter EmrE"/>
    <property type="match status" value="2"/>
</dbReference>
<dbReference type="PANTHER" id="PTHR32322">
    <property type="entry name" value="INNER MEMBRANE TRANSPORTER"/>
    <property type="match status" value="1"/>
</dbReference>
<comment type="similarity">
    <text evidence="2">Belongs to the EamA transporter family.</text>
</comment>
<feature type="compositionally biased region" description="Pro residues" evidence="6">
    <location>
        <begin position="289"/>
        <end position="299"/>
    </location>
</feature>
<protein>
    <submittedName>
        <fullName evidence="9">EamA family transporter</fullName>
    </submittedName>
</protein>
<evidence type="ECO:0000256" key="6">
    <source>
        <dbReference type="SAM" id="MobiDB-lite"/>
    </source>
</evidence>
<evidence type="ECO:0000256" key="3">
    <source>
        <dbReference type="ARBA" id="ARBA00022692"/>
    </source>
</evidence>
<feature type="transmembrane region" description="Helical" evidence="7">
    <location>
        <begin position="209"/>
        <end position="227"/>
    </location>
</feature>
<evidence type="ECO:0000256" key="1">
    <source>
        <dbReference type="ARBA" id="ARBA00004141"/>
    </source>
</evidence>
<dbReference type="Pfam" id="PF00892">
    <property type="entry name" value="EamA"/>
    <property type="match status" value="2"/>
</dbReference>
<dbReference type="RefSeq" id="WP_262841458.1">
    <property type="nucleotide sequence ID" value="NZ_JANZYP010000005.1"/>
</dbReference>
<keyword evidence="5 7" id="KW-0472">Membrane</keyword>
<evidence type="ECO:0000256" key="4">
    <source>
        <dbReference type="ARBA" id="ARBA00022989"/>
    </source>
</evidence>
<keyword evidence="3 7" id="KW-0812">Transmembrane</keyword>
<feature type="transmembrane region" description="Helical" evidence="7">
    <location>
        <begin position="176"/>
        <end position="197"/>
    </location>
</feature>
<feature type="transmembrane region" description="Helical" evidence="7">
    <location>
        <begin position="264"/>
        <end position="283"/>
    </location>
</feature>
<gene>
    <name evidence="9" type="ORF">ACFO8L_10670</name>
</gene>
<proteinExistence type="inferred from homology"/>
<accession>A0ABV9EE61</accession>
<feature type="transmembrane region" description="Helical" evidence="7">
    <location>
        <begin position="234"/>
        <end position="258"/>
    </location>
</feature>
<dbReference type="InterPro" id="IPR050638">
    <property type="entry name" value="AA-Vitamin_Transporters"/>
</dbReference>
<sequence length="318" mass="33374">MKGNWRLLDSVVSALAPAIWGSTYLVTTEFLPPGRPLLAATARALPAGLVLLAFGRVLPRGIWLWRAFVLGTLNIGAFFVLLFVAAYRLPGGVAALTGSIQPMLVLVLAALLLKDRIRPIHVVTCVLGVVGVGLLVLKSTVRLDLVGVLAALGGAVCMASGIVLTKRWKERPVGVLLFTGWQLTAGGLVLLPVLFAFEGLPSQINGTNLAGYVYLIVLGSLVGYSVWFRGVDKLPAVAVSFLGLVSPIVATALGYLFLNQVLSLMQLIGAIIIIGAIIVAQLTPVRKNPTPPSLPPADPATPANPVDSVDPRPAAHTL</sequence>
<keyword evidence="10" id="KW-1185">Reference proteome</keyword>
<feature type="transmembrane region" description="Helical" evidence="7">
    <location>
        <begin position="120"/>
        <end position="137"/>
    </location>
</feature>
<feature type="domain" description="EamA" evidence="8">
    <location>
        <begin position="146"/>
        <end position="279"/>
    </location>
</feature>
<dbReference type="Proteomes" id="UP001595891">
    <property type="component" value="Unassembled WGS sequence"/>
</dbReference>
<feature type="transmembrane region" description="Helical" evidence="7">
    <location>
        <begin position="7"/>
        <end position="25"/>
    </location>
</feature>
<evidence type="ECO:0000256" key="2">
    <source>
        <dbReference type="ARBA" id="ARBA00007362"/>
    </source>
</evidence>
<keyword evidence="4 7" id="KW-1133">Transmembrane helix</keyword>
<evidence type="ECO:0000259" key="8">
    <source>
        <dbReference type="Pfam" id="PF00892"/>
    </source>
</evidence>
<dbReference type="EMBL" id="JBHSFN010000005">
    <property type="protein sequence ID" value="MFC4586539.1"/>
    <property type="molecule type" value="Genomic_DNA"/>
</dbReference>
<evidence type="ECO:0000313" key="9">
    <source>
        <dbReference type="EMBL" id="MFC4586539.1"/>
    </source>
</evidence>
<name>A0ABV9EE61_9ACTN</name>
<organism evidence="9 10">
    <name type="scientific">Sphaerisporangium corydalis</name>
    <dbReference type="NCBI Taxonomy" id="1441875"/>
    <lineage>
        <taxon>Bacteria</taxon>
        <taxon>Bacillati</taxon>
        <taxon>Actinomycetota</taxon>
        <taxon>Actinomycetes</taxon>
        <taxon>Streptosporangiales</taxon>
        <taxon>Streptosporangiaceae</taxon>
        <taxon>Sphaerisporangium</taxon>
    </lineage>
</organism>